<reference evidence="2" key="1">
    <citation type="journal article" date="2020" name="Stud. Mycol.">
        <title>101 Dothideomycetes genomes: a test case for predicting lifestyles and emergence of pathogens.</title>
        <authorList>
            <person name="Haridas S."/>
            <person name="Albert R."/>
            <person name="Binder M."/>
            <person name="Bloem J."/>
            <person name="Labutti K."/>
            <person name="Salamov A."/>
            <person name="Andreopoulos B."/>
            <person name="Baker S."/>
            <person name="Barry K."/>
            <person name="Bills G."/>
            <person name="Bluhm B."/>
            <person name="Cannon C."/>
            <person name="Castanera R."/>
            <person name="Culley D."/>
            <person name="Daum C."/>
            <person name="Ezra D."/>
            <person name="Gonzalez J."/>
            <person name="Henrissat B."/>
            <person name="Kuo A."/>
            <person name="Liang C."/>
            <person name="Lipzen A."/>
            <person name="Lutzoni F."/>
            <person name="Magnuson J."/>
            <person name="Mondo S."/>
            <person name="Nolan M."/>
            <person name="Ohm R."/>
            <person name="Pangilinan J."/>
            <person name="Park H.-J."/>
            <person name="Ramirez L."/>
            <person name="Alfaro M."/>
            <person name="Sun H."/>
            <person name="Tritt A."/>
            <person name="Yoshinaga Y."/>
            <person name="Zwiers L.-H."/>
            <person name="Turgeon B."/>
            <person name="Goodwin S."/>
            <person name="Spatafora J."/>
            <person name="Crous P."/>
            <person name="Grigoriev I."/>
        </authorList>
    </citation>
    <scope>NUCLEOTIDE SEQUENCE</scope>
    <source>
        <strain evidence="2">CBS 113818</strain>
    </source>
</reference>
<sequence length="215" mass="24595">DNPPPYAILSHTWIHGEEVTYSDLVAGRGKNNSKLRFCAQQARRDGLDYFWVDTCCINKSNVQELSTAINSMFRWYQHASVCYVYMSDVSMSDEVTDAVARKTWGKAFQHSQWFTRGWTLQELLASSTVRFFSKEGVSLGTKKSLEQDVHEITRVPIEALRGQPLSEFSIEERLSWTAKRTTTYKEDKIYCLLGIFGVYLPPIYGEGESHAATRL</sequence>
<feature type="non-terminal residue" evidence="2">
    <location>
        <position position="1"/>
    </location>
</feature>
<name>A0A6A6ZAJ7_9PLEO</name>
<accession>A0A6A6ZAJ7</accession>
<dbReference type="EMBL" id="MU006260">
    <property type="protein sequence ID" value="KAF2818131.1"/>
    <property type="molecule type" value="Genomic_DNA"/>
</dbReference>
<dbReference type="AlphaFoldDB" id="A0A6A6ZAJ7"/>
<dbReference type="PANTHER" id="PTHR10622">
    <property type="entry name" value="HET DOMAIN-CONTAINING PROTEIN"/>
    <property type="match status" value="1"/>
</dbReference>
<evidence type="ECO:0000313" key="3">
    <source>
        <dbReference type="Proteomes" id="UP000799424"/>
    </source>
</evidence>
<evidence type="ECO:0000313" key="2">
    <source>
        <dbReference type="EMBL" id="KAF2818131.1"/>
    </source>
</evidence>
<feature type="non-terminal residue" evidence="2">
    <location>
        <position position="215"/>
    </location>
</feature>
<dbReference type="OrthoDB" id="674604at2759"/>
<protein>
    <submittedName>
        <fullName evidence="2">HET-domain-containing protein</fullName>
    </submittedName>
</protein>
<feature type="domain" description="Heterokaryon incompatibility" evidence="1">
    <location>
        <begin position="6"/>
        <end position="92"/>
    </location>
</feature>
<dbReference type="PANTHER" id="PTHR10622:SF10">
    <property type="entry name" value="HET DOMAIN-CONTAINING PROTEIN"/>
    <property type="match status" value="1"/>
</dbReference>
<dbReference type="Pfam" id="PF06985">
    <property type="entry name" value="HET"/>
    <property type="match status" value="1"/>
</dbReference>
<organism evidence="2 3">
    <name type="scientific">Ophiobolus disseminans</name>
    <dbReference type="NCBI Taxonomy" id="1469910"/>
    <lineage>
        <taxon>Eukaryota</taxon>
        <taxon>Fungi</taxon>
        <taxon>Dikarya</taxon>
        <taxon>Ascomycota</taxon>
        <taxon>Pezizomycotina</taxon>
        <taxon>Dothideomycetes</taxon>
        <taxon>Pleosporomycetidae</taxon>
        <taxon>Pleosporales</taxon>
        <taxon>Pleosporineae</taxon>
        <taxon>Phaeosphaeriaceae</taxon>
        <taxon>Ophiobolus</taxon>
    </lineage>
</organism>
<proteinExistence type="predicted"/>
<gene>
    <name evidence="2" type="ORF">CC86DRAFT_243793</name>
</gene>
<keyword evidence="3" id="KW-1185">Reference proteome</keyword>
<dbReference type="InterPro" id="IPR010730">
    <property type="entry name" value="HET"/>
</dbReference>
<dbReference type="Proteomes" id="UP000799424">
    <property type="component" value="Unassembled WGS sequence"/>
</dbReference>
<evidence type="ECO:0000259" key="1">
    <source>
        <dbReference type="Pfam" id="PF06985"/>
    </source>
</evidence>